<dbReference type="InterPro" id="IPR006439">
    <property type="entry name" value="HAD-SF_hydro_IA"/>
</dbReference>
<dbReference type="InterPro" id="IPR051540">
    <property type="entry name" value="S-2-haloacid_dehalogenase"/>
</dbReference>
<dbReference type="SFLD" id="SFLDG01129">
    <property type="entry name" value="C1.5:_HAD__Beta-PGM__Phosphata"/>
    <property type="match status" value="1"/>
</dbReference>
<dbReference type="EMBL" id="JAFFZS010000001">
    <property type="protein sequence ID" value="MBN0042838.1"/>
    <property type="molecule type" value="Genomic_DNA"/>
</dbReference>
<dbReference type="Gene3D" id="3.40.50.1000">
    <property type="entry name" value="HAD superfamily/HAD-like"/>
    <property type="match status" value="1"/>
</dbReference>
<evidence type="ECO:0000256" key="1">
    <source>
        <dbReference type="ARBA" id="ARBA00008106"/>
    </source>
</evidence>
<evidence type="ECO:0000313" key="4">
    <source>
        <dbReference type="Proteomes" id="UP000788262"/>
    </source>
</evidence>
<comment type="caution">
    <text evidence="3">The sequence shown here is derived from an EMBL/GenBank/DDBJ whole genome shotgun (WGS) entry which is preliminary data.</text>
</comment>
<keyword evidence="4" id="KW-1185">Reference proteome</keyword>
<dbReference type="Pfam" id="PF00702">
    <property type="entry name" value="Hydrolase"/>
    <property type="match status" value="1"/>
</dbReference>
<gene>
    <name evidence="3" type="ORF">JS756_01655</name>
</gene>
<dbReference type="NCBIfam" id="TIGR01428">
    <property type="entry name" value="HAD_type_II"/>
    <property type="match status" value="1"/>
</dbReference>
<dbReference type="PRINTS" id="PR00413">
    <property type="entry name" value="HADHALOGNASE"/>
</dbReference>
<dbReference type="Gene3D" id="1.10.150.240">
    <property type="entry name" value="Putative phosphatase, domain 2"/>
    <property type="match status" value="1"/>
</dbReference>
<dbReference type="SUPFAM" id="SSF56784">
    <property type="entry name" value="HAD-like"/>
    <property type="match status" value="1"/>
</dbReference>
<evidence type="ECO:0000313" key="3">
    <source>
        <dbReference type="EMBL" id="MBN0042838.1"/>
    </source>
</evidence>
<comment type="similarity">
    <text evidence="1">Belongs to the HAD-like hydrolase superfamily. S-2-haloalkanoic acid dehalogenase family.</text>
</comment>
<evidence type="ECO:0000256" key="2">
    <source>
        <dbReference type="ARBA" id="ARBA00022801"/>
    </source>
</evidence>
<dbReference type="InterPro" id="IPR023198">
    <property type="entry name" value="PGP-like_dom2"/>
</dbReference>
<name>A0ABS2VIC2_STRAS</name>
<reference evidence="3 4" key="1">
    <citation type="submission" date="2021-02" db="EMBL/GenBank/DDBJ databases">
        <title>Whole genome sequencing of Streptomyces actuosus VRA1.</title>
        <authorList>
            <person name="Sen G."/>
            <person name="Sen A."/>
        </authorList>
    </citation>
    <scope>NUCLEOTIDE SEQUENCE [LARGE SCALE GENOMIC DNA]</scope>
    <source>
        <strain evidence="3 4">VRA1</strain>
    </source>
</reference>
<dbReference type="RefSeq" id="WP_205381059.1">
    <property type="nucleotide sequence ID" value="NZ_JAFFZS010000001.1"/>
</dbReference>
<dbReference type="InterPro" id="IPR006328">
    <property type="entry name" value="2-HAD"/>
</dbReference>
<dbReference type="Proteomes" id="UP000788262">
    <property type="component" value="Unassembled WGS sequence"/>
</dbReference>
<proteinExistence type="inferred from homology"/>
<sequence>MPADTPRVLIFDVNETLIDLAPLGACLEEVGLHARLLPVWFAGVLRDGIALTLAGAPAPFAAVAGDGLRALLAVGQPDGPDPERAVRHVLGALPALPVHPDVPDGVRALHEAGLRLLTLTNGSSGTTRAALARADVARHFETHLDVRGAGGRWKPAPDAYAHALRTAEVDAADAMLVSAHPWDVDGAARAGLGTAWVHRTDLPRPTSMHAADRDATDLTDLARQLRGVPH</sequence>
<keyword evidence="2" id="KW-0378">Hydrolase</keyword>
<dbReference type="PANTHER" id="PTHR43316:SF3">
    <property type="entry name" value="HALOACID DEHALOGENASE, TYPE II (AFU_ORTHOLOGUE AFUA_2G07750)-RELATED"/>
    <property type="match status" value="1"/>
</dbReference>
<accession>A0ABS2VIC2</accession>
<protein>
    <submittedName>
        <fullName evidence="3">Haloacid dehalogenase type II</fullName>
    </submittedName>
</protein>
<dbReference type="InterPro" id="IPR036412">
    <property type="entry name" value="HAD-like_sf"/>
</dbReference>
<dbReference type="InterPro" id="IPR023214">
    <property type="entry name" value="HAD_sf"/>
</dbReference>
<dbReference type="SFLD" id="SFLDS00003">
    <property type="entry name" value="Haloacid_Dehalogenase"/>
    <property type="match status" value="1"/>
</dbReference>
<dbReference type="PANTHER" id="PTHR43316">
    <property type="entry name" value="HYDROLASE, HALOACID DELAHOGENASE-RELATED"/>
    <property type="match status" value="1"/>
</dbReference>
<organism evidence="3 4">
    <name type="scientific">Streptomyces actuosus</name>
    <dbReference type="NCBI Taxonomy" id="1885"/>
    <lineage>
        <taxon>Bacteria</taxon>
        <taxon>Bacillati</taxon>
        <taxon>Actinomycetota</taxon>
        <taxon>Actinomycetes</taxon>
        <taxon>Kitasatosporales</taxon>
        <taxon>Streptomycetaceae</taxon>
        <taxon>Streptomyces</taxon>
    </lineage>
</organism>